<keyword evidence="3" id="KW-1185">Reference proteome</keyword>
<organism evidence="2 3">
    <name type="scientific">Galerina marginata (strain CBS 339.88)</name>
    <dbReference type="NCBI Taxonomy" id="685588"/>
    <lineage>
        <taxon>Eukaryota</taxon>
        <taxon>Fungi</taxon>
        <taxon>Dikarya</taxon>
        <taxon>Basidiomycota</taxon>
        <taxon>Agaricomycotina</taxon>
        <taxon>Agaricomycetes</taxon>
        <taxon>Agaricomycetidae</taxon>
        <taxon>Agaricales</taxon>
        <taxon>Agaricineae</taxon>
        <taxon>Strophariaceae</taxon>
        <taxon>Galerina</taxon>
    </lineage>
</organism>
<dbReference type="HOGENOM" id="CLU_460821_0_0_1"/>
<protein>
    <submittedName>
        <fullName evidence="2">Uncharacterized protein</fullName>
    </submittedName>
</protein>
<dbReference type="AlphaFoldDB" id="A0A067TX88"/>
<feature type="compositionally biased region" description="Basic and acidic residues" evidence="1">
    <location>
        <begin position="129"/>
        <end position="138"/>
    </location>
</feature>
<accession>A0A067TX88</accession>
<feature type="compositionally biased region" description="Basic and acidic residues" evidence="1">
    <location>
        <begin position="230"/>
        <end position="243"/>
    </location>
</feature>
<feature type="compositionally biased region" description="Basic residues" evidence="1">
    <location>
        <begin position="566"/>
        <end position="577"/>
    </location>
</feature>
<evidence type="ECO:0000256" key="1">
    <source>
        <dbReference type="SAM" id="MobiDB-lite"/>
    </source>
</evidence>
<dbReference type="STRING" id="685588.A0A067TX88"/>
<evidence type="ECO:0000313" key="2">
    <source>
        <dbReference type="EMBL" id="KDR84579.1"/>
    </source>
</evidence>
<feature type="region of interest" description="Disordered" evidence="1">
    <location>
        <begin position="77"/>
        <end position="280"/>
    </location>
</feature>
<dbReference type="OrthoDB" id="3062477at2759"/>
<gene>
    <name evidence="2" type="ORF">GALMADRAFT_133843</name>
</gene>
<name>A0A067TX88_GALM3</name>
<reference evidence="3" key="1">
    <citation type="journal article" date="2014" name="Proc. Natl. Acad. Sci. U.S.A.">
        <title>Extensive sampling of basidiomycete genomes demonstrates inadequacy of the white-rot/brown-rot paradigm for wood decay fungi.</title>
        <authorList>
            <person name="Riley R."/>
            <person name="Salamov A.A."/>
            <person name="Brown D.W."/>
            <person name="Nagy L.G."/>
            <person name="Floudas D."/>
            <person name="Held B.W."/>
            <person name="Levasseur A."/>
            <person name="Lombard V."/>
            <person name="Morin E."/>
            <person name="Otillar R."/>
            <person name="Lindquist E.A."/>
            <person name="Sun H."/>
            <person name="LaButti K.M."/>
            <person name="Schmutz J."/>
            <person name="Jabbour D."/>
            <person name="Luo H."/>
            <person name="Baker S.E."/>
            <person name="Pisabarro A.G."/>
            <person name="Walton J.D."/>
            <person name="Blanchette R.A."/>
            <person name="Henrissat B."/>
            <person name="Martin F."/>
            <person name="Cullen D."/>
            <person name="Hibbett D.S."/>
            <person name="Grigoriev I.V."/>
        </authorList>
    </citation>
    <scope>NUCLEOTIDE SEQUENCE [LARGE SCALE GENOMIC DNA]</scope>
    <source>
        <strain evidence="3">CBS 339.88</strain>
    </source>
</reference>
<feature type="compositionally biased region" description="Polar residues" evidence="1">
    <location>
        <begin position="115"/>
        <end position="124"/>
    </location>
</feature>
<dbReference type="EMBL" id="KL142368">
    <property type="protein sequence ID" value="KDR84579.1"/>
    <property type="molecule type" value="Genomic_DNA"/>
</dbReference>
<feature type="compositionally biased region" description="Acidic residues" evidence="1">
    <location>
        <begin position="551"/>
        <end position="560"/>
    </location>
</feature>
<sequence length="592" mass="64438">MLTPAEELVNEAIALAVGERSRCMTVLETANQTYEALANKAPRANRAQTKAASDKRTDALRQYTLSVERVEELEAKKQELAGQNQVSSGGSTTTGKSNPSQPDTDAHVEKRAKTSKPQSVNQIPGQEEGIQRREEGRDGPAQNEDNINPGVGVSAPPPGDAVTTQKAANPGESTFVPPPENVVPAKGTADPKEMEGAPAGDAQATPGGQGGAAVPAPGTEDISKATDGGKTTDEVAHGAKDAETAVGDSGTTTNPVTNGEEESEEGPAPKKKKKVVKDKDDPVKLTWEQLSEERQEQLTVDGKRAIAEFHIFFENFGFDYASRHLRLNKEVLTRIQTDQAYLPEAATTSMELGEAILSSNRSNSRCLFHQRKDKSGNNYDGHSYGSAKDFKIIGVPGPRVMNRKKSDNKQPEPGLLHCGCTVDSALWELIWWKTWLVLCEVDGNEVTESLMTGLPNPRLRLFVIKAFENQGILLMDFYSALSKDDTVRQQRMATLRDRLVKLLGDINKLDGAKEGHKYIIARANRFIPMDDADDTSDKGKGKGKKRKHTEDDQEDSDDGSETEHGGKKKAKSKKKASKKETKGAPKMKLRDE</sequence>
<feature type="compositionally biased region" description="Basic and acidic residues" evidence="1">
    <location>
        <begin position="578"/>
        <end position="592"/>
    </location>
</feature>
<feature type="region of interest" description="Disordered" evidence="1">
    <location>
        <begin position="530"/>
        <end position="592"/>
    </location>
</feature>
<evidence type="ECO:0000313" key="3">
    <source>
        <dbReference type="Proteomes" id="UP000027222"/>
    </source>
</evidence>
<dbReference type="Proteomes" id="UP000027222">
    <property type="component" value="Unassembled WGS sequence"/>
</dbReference>
<feature type="compositionally biased region" description="Low complexity" evidence="1">
    <location>
        <begin position="196"/>
        <end position="219"/>
    </location>
</feature>
<proteinExistence type="predicted"/>